<reference evidence="2" key="1">
    <citation type="submission" date="2023-08" db="EMBL/GenBank/DDBJ databases">
        <authorList>
            <person name="Alioto T."/>
            <person name="Alioto T."/>
            <person name="Gomez Garrido J."/>
        </authorList>
    </citation>
    <scope>NUCLEOTIDE SEQUENCE</scope>
</reference>
<gene>
    <name evidence="2" type="ORF">XNOV1_A007046</name>
</gene>
<feature type="region of interest" description="Disordered" evidence="1">
    <location>
        <begin position="1"/>
        <end position="132"/>
    </location>
</feature>
<name>A0AAV1GQ85_XYRNO</name>
<sequence length="232" mass="25984">METQGRGFVCESTERSNKERSLPESVRPLRDCARIKDSSEEGRTTGVSIKENQKHRTEDSQGEEQQKALSPGEHPASAPERVAGRWKCMIEDSSEEGRTTGVNMKENQKRRTEDSQGEEQQKALSPGEHPASARLRLSAWRADGNAGSRIRLRINGEEQQIALSRRVSGLCATAPERVVRGWKCRIEDSSEEGRKTGVNMKENQKRRTEDSQGEEQQKVLSPGERPGLRDCA</sequence>
<evidence type="ECO:0000256" key="1">
    <source>
        <dbReference type="SAM" id="MobiDB-lite"/>
    </source>
</evidence>
<accession>A0AAV1GQ85</accession>
<dbReference type="EMBL" id="OY660878">
    <property type="protein sequence ID" value="CAJ1074267.1"/>
    <property type="molecule type" value="Genomic_DNA"/>
</dbReference>
<proteinExistence type="predicted"/>
<dbReference type="AlphaFoldDB" id="A0AAV1GQ85"/>
<feature type="compositionally biased region" description="Basic and acidic residues" evidence="1">
    <location>
        <begin position="12"/>
        <end position="43"/>
    </location>
</feature>
<protein>
    <submittedName>
        <fullName evidence="2">Uncharacterized protein</fullName>
    </submittedName>
</protein>
<evidence type="ECO:0000313" key="3">
    <source>
        <dbReference type="Proteomes" id="UP001178508"/>
    </source>
</evidence>
<evidence type="ECO:0000313" key="2">
    <source>
        <dbReference type="EMBL" id="CAJ1074267.1"/>
    </source>
</evidence>
<dbReference type="Proteomes" id="UP001178508">
    <property type="component" value="Chromosome 15"/>
</dbReference>
<feature type="region of interest" description="Disordered" evidence="1">
    <location>
        <begin position="187"/>
        <end position="232"/>
    </location>
</feature>
<organism evidence="2 3">
    <name type="scientific">Xyrichtys novacula</name>
    <name type="common">Pearly razorfish</name>
    <name type="synonym">Hemipteronotus novacula</name>
    <dbReference type="NCBI Taxonomy" id="13765"/>
    <lineage>
        <taxon>Eukaryota</taxon>
        <taxon>Metazoa</taxon>
        <taxon>Chordata</taxon>
        <taxon>Craniata</taxon>
        <taxon>Vertebrata</taxon>
        <taxon>Euteleostomi</taxon>
        <taxon>Actinopterygii</taxon>
        <taxon>Neopterygii</taxon>
        <taxon>Teleostei</taxon>
        <taxon>Neoteleostei</taxon>
        <taxon>Acanthomorphata</taxon>
        <taxon>Eupercaria</taxon>
        <taxon>Labriformes</taxon>
        <taxon>Labridae</taxon>
        <taxon>Xyrichtys</taxon>
    </lineage>
</organism>
<keyword evidence="3" id="KW-1185">Reference proteome</keyword>